<keyword evidence="1" id="KW-0539">Nucleus</keyword>
<comment type="caution">
    <text evidence="4">The sequence shown here is derived from an EMBL/GenBank/DDBJ whole genome shotgun (WGS) entry which is preliminary data.</text>
</comment>
<evidence type="ECO:0000256" key="2">
    <source>
        <dbReference type="SAM" id="MobiDB-lite"/>
    </source>
</evidence>
<reference evidence="4 5" key="1">
    <citation type="journal article" date="2016" name="Genome Biol. Evol.">
        <title>Divergent and convergent evolution of fungal pathogenicity.</title>
        <authorList>
            <person name="Shang Y."/>
            <person name="Xiao G."/>
            <person name="Zheng P."/>
            <person name="Cen K."/>
            <person name="Zhan S."/>
            <person name="Wang C."/>
        </authorList>
    </citation>
    <scope>NUCLEOTIDE SEQUENCE [LARGE SCALE GENOMIC DNA]</scope>
    <source>
        <strain evidence="4 5">RCEF 2490</strain>
    </source>
</reference>
<feature type="region of interest" description="Disordered" evidence="2">
    <location>
        <begin position="114"/>
        <end position="147"/>
    </location>
</feature>
<name>A0A168DBY8_9HYPO</name>
<dbReference type="Proteomes" id="UP000078544">
    <property type="component" value="Unassembled WGS sequence"/>
</dbReference>
<dbReference type="AlphaFoldDB" id="A0A168DBY8"/>
<feature type="compositionally biased region" description="Low complexity" evidence="2">
    <location>
        <begin position="126"/>
        <end position="141"/>
    </location>
</feature>
<dbReference type="InterPro" id="IPR052400">
    <property type="entry name" value="Zn2-C6_fungal_TF"/>
</dbReference>
<dbReference type="SMART" id="SM00066">
    <property type="entry name" value="GAL4"/>
    <property type="match status" value="1"/>
</dbReference>
<dbReference type="Pfam" id="PF00172">
    <property type="entry name" value="Zn_clus"/>
    <property type="match status" value="1"/>
</dbReference>
<feature type="compositionally biased region" description="Gly residues" evidence="2">
    <location>
        <begin position="19"/>
        <end position="47"/>
    </location>
</feature>
<evidence type="ECO:0000259" key="3">
    <source>
        <dbReference type="PROSITE" id="PS50048"/>
    </source>
</evidence>
<dbReference type="GO" id="GO:0000981">
    <property type="term" value="F:DNA-binding transcription factor activity, RNA polymerase II-specific"/>
    <property type="evidence" value="ECO:0007669"/>
    <property type="project" value="InterPro"/>
</dbReference>
<sequence>MVEANSNNGNKKNSSSSGSNGGGVGGGGGGGGGGSDVGSGGGGGSNSGNGNSNSNISAEFMQPGQRRPAKLFHKKSRTGCQRCRARRVKCDEAKPICSNCTRLSLTCVYDRVRAPDDHSNGRDDTSATNSSSSASLSASAPADPPEGEARRKLELSLFYQYFSETAPSIAVDDASAPFLVDVIADMAFESNAILYSAFVVAALHRYKKSNNTDQESLRHCGTYLNMAIREVTHQIAHLSAANIDEVCVTSFLLRVYTFVRLQDRELDEPYAPPVQWLRSTVTSAAVFRRAAELTAGSPQSVGVQMVNLIRHLLDEKKRASLYAGGKAYTAGLLHLVRRQEPHELAEPWDDATRDAYLDTLNYIGGIWDAMHDGDPPSSIARRLIAFPILVDQRFVDVVEEQRHHGPLLRPALHAPRLLLAPEWRPLMAWPLDVLNDQIVFTRDMEVADQLSEYAAGLRLHM</sequence>
<dbReference type="InterPro" id="IPR001138">
    <property type="entry name" value="Zn2Cys6_DnaBD"/>
</dbReference>
<dbReference type="STRING" id="1081109.A0A168DBY8"/>
<dbReference type="EMBL" id="AZGY01000006">
    <property type="protein sequence ID" value="KZZ97585.1"/>
    <property type="molecule type" value="Genomic_DNA"/>
</dbReference>
<keyword evidence="5" id="KW-1185">Reference proteome</keyword>
<dbReference type="OrthoDB" id="3546279at2759"/>
<dbReference type="CDD" id="cd00067">
    <property type="entry name" value="GAL4"/>
    <property type="match status" value="1"/>
</dbReference>
<feature type="region of interest" description="Disordered" evidence="2">
    <location>
        <begin position="1"/>
        <end position="58"/>
    </location>
</feature>
<proteinExistence type="predicted"/>
<dbReference type="InterPro" id="IPR036864">
    <property type="entry name" value="Zn2-C6_fun-type_DNA-bd_sf"/>
</dbReference>
<feature type="compositionally biased region" description="Basic and acidic residues" evidence="2">
    <location>
        <begin position="114"/>
        <end position="125"/>
    </location>
</feature>
<feature type="compositionally biased region" description="Low complexity" evidence="2">
    <location>
        <begin position="1"/>
        <end position="18"/>
    </location>
</feature>
<evidence type="ECO:0000313" key="4">
    <source>
        <dbReference type="EMBL" id="KZZ97585.1"/>
    </source>
</evidence>
<accession>A0A168DBY8</accession>
<dbReference type="PROSITE" id="PS00463">
    <property type="entry name" value="ZN2_CY6_FUNGAL_1"/>
    <property type="match status" value="1"/>
</dbReference>
<feature type="domain" description="Zn(2)-C6 fungal-type" evidence="3">
    <location>
        <begin position="79"/>
        <end position="109"/>
    </location>
</feature>
<evidence type="ECO:0000313" key="5">
    <source>
        <dbReference type="Proteomes" id="UP000078544"/>
    </source>
</evidence>
<dbReference type="PANTHER" id="PTHR47657:SF14">
    <property type="entry name" value="ZN(2)-C6 FUNGAL-TYPE DOMAIN-CONTAINING PROTEIN"/>
    <property type="match status" value="1"/>
</dbReference>
<dbReference type="Gene3D" id="4.10.240.10">
    <property type="entry name" value="Zn(2)-C6 fungal-type DNA-binding domain"/>
    <property type="match status" value="1"/>
</dbReference>
<evidence type="ECO:0000256" key="1">
    <source>
        <dbReference type="ARBA" id="ARBA00023242"/>
    </source>
</evidence>
<dbReference type="GO" id="GO:0008270">
    <property type="term" value="F:zinc ion binding"/>
    <property type="evidence" value="ECO:0007669"/>
    <property type="project" value="InterPro"/>
</dbReference>
<dbReference type="SUPFAM" id="SSF57701">
    <property type="entry name" value="Zn2/Cys6 DNA-binding domain"/>
    <property type="match status" value="1"/>
</dbReference>
<protein>
    <submittedName>
        <fullName evidence="4">C6 finger domain-containing protein</fullName>
    </submittedName>
</protein>
<gene>
    <name evidence="4" type="ORF">AAL_03549</name>
</gene>
<organism evidence="4 5">
    <name type="scientific">Moelleriella libera RCEF 2490</name>
    <dbReference type="NCBI Taxonomy" id="1081109"/>
    <lineage>
        <taxon>Eukaryota</taxon>
        <taxon>Fungi</taxon>
        <taxon>Dikarya</taxon>
        <taxon>Ascomycota</taxon>
        <taxon>Pezizomycotina</taxon>
        <taxon>Sordariomycetes</taxon>
        <taxon>Hypocreomycetidae</taxon>
        <taxon>Hypocreales</taxon>
        <taxon>Clavicipitaceae</taxon>
        <taxon>Moelleriella</taxon>
    </lineage>
</organism>
<dbReference type="PANTHER" id="PTHR47657">
    <property type="entry name" value="STEROL REGULATORY ELEMENT-BINDING PROTEIN ECM22"/>
    <property type="match status" value="1"/>
</dbReference>
<dbReference type="PROSITE" id="PS50048">
    <property type="entry name" value="ZN2_CY6_FUNGAL_2"/>
    <property type="match status" value="1"/>
</dbReference>